<name>V7HZV8_9LACO</name>
<keyword evidence="2" id="KW-1185">Reference proteome</keyword>
<protein>
    <submittedName>
        <fullName evidence="1">Histidine triad family protein</fullName>
    </submittedName>
</protein>
<comment type="caution">
    <text evidence="1">The sequence shown here is derived from an EMBL/GenBank/DDBJ whole genome shotgun (WGS) entry which is preliminary data.</text>
</comment>
<evidence type="ECO:0000313" key="1">
    <source>
        <dbReference type="EMBL" id="ETA74556.1"/>
    </source>
</evidence>
<evidence type="ECO:0000313" key="2">
    <source>
        <dbReference type="Proteomes" id="UP000018559"/>
    </source>
</evidence>
<reference evidence="1 2" key="1">
    <citation type="journal article" date="2014" name="Genome Announc.">
        <title>The Genome of the Predominant Equine Lactobacillus Species, Lactobacillus equi, Is Reflective of Its Lifestyle Adaptations to an Herbivorous Host.</title>
        <authorList>
            <person name="O'Donnell M.M."/>
            <person name="Harris H.M."/>
            <person name="O'Toole P.W."/>
            <person name="Ross R.P."/>
        </authorList>
    </citation>
    <scope>NUCLEOTIDE SEQUENCE [LARGE SCALE GENOMIC DNA]</scope>
    <source>
        <strain evidence="1 2">DPC 6820</strain>
    </source>
</reference>
<accession>V7HZV8</accession>
<dbReference type="AlphaFoldDB" id="V7HZV8"/>
<gene>
    <name evidence="1" type="ORF">LEQ_0421c</name>
</gene>
<organism evidence="1 2">
    <name type="scientific">Ligilactobacillus equi DPC 6820</name>
    <dbReference type="NCBI Taxonomy" id="1392007"/>
    <lineage>
        <taxon>Bacteria</taxon>
        <taxon>Bacillati</taxon>
        <taxon>Bacillota</taxon>
        <taxon>Bacilli</taxon>
        <taxon>Lactobacillales</taxon>
        <taxon>Lactobacillaceae</taxon>
        <taxon>Ligilactobacillus</taxon>
    </lineage>
</organism>
<dbReference type="Proteomes" id="UP000018559">
    <property type="component" value="Unassembled WGS sequence"/>
</dbReference>
<proteinExistence type="predicted"/>
<dbReference type="EMBL" id="AWWH01000066">
    <property type="protein sequence ID" value="ETA74556.1"/>
    <property type="molecule type" value="Genomic_DNA"/>
</dbReference>
<sequence>MTTLIILTIVQWVRTKFSKVKKLYLVKIHRDNTYTKKEVWPKELAKKSFNGYVLFDSFDKVKKYVGKRKERKDSNN</sequence>